<dbReference type="InterPro" id="IPR053905">
    <property type="entry name" value="EF-G-like_DII"/>
</dbReference>
<dbReference type="SUPFAM" id="SSF54211">
    <property type="entry name" value="Ribosomal protein S5 domain 2-like"/>
    <property type="match status" value="1"/>
</dbReference>
<dbReference type="SUPFAM" id="SSF50447">
    <property type="entry name" value="Translation proteins"/>
    <property type="match status" value="1"/>
</dbReference>
<dbReference type="GO" id="GO:0003924">
    <property type="term" value="F:GTPase activity"/>
    <property type="evidence" value="ECO:0007669"/>
    <property type="project" value="InterPro"/>
</dbReference>
<feature type="domain" description="Tr-type G" evidence="5">
    <location>
        <begin position="7"/>
        <end position="332"/>
    </location>
</feature>
<dbReference type="InterPro" id="IPR005225">
    <property type="entry name" value="Small_GTP-bd"/>
</dbReference>
<dbReference type="InterPro" id="IPR000795">
    <property type="entry name" value="T_Tr_GTP-bd_dom"/>
</dbReference>
<dbReference type="Pfam" id="PF00679">
    <property type="entry name" value="EFG_C"/>
    <property type="match status" value="1"/>
</dbReference>
<dbReference type="CDD" id="cd01434">
    <property type="entry name" value="EFG_mtEFG1_IV"/>
    <property type="match status" value="1"/>
</dbReference>
<dbReference type="SMART" id="SM00889">
    <property type="entry name" value="EFG_IV"/>
    <property type="match status" value="1"/>
</dbReference>
<dbReference type="CDD" id="cd04088">
    <property type="entry name" value="EFG_mtEFG_II"/>
    <property type="match status" value="1"/>
</dbReference>
<dbReference type="Pfam" id="PF14492">
    <property type="entry name" value="EFG_III"/>
    <property type="match status" value="1"/>
</dbReference>
<reference evidence="6 7" key="1">
    <citation type="journal article" date="2019" name="Nat. Microbiol.">
        <title>Mediterranean grassland soil C-N compound turnover is dependent on rainfall and depth, and is mediated by genomically divergent microorganisms.</title>
        <authorList>
            <person name="Diamond S."/>
            <person name="Andeer P.F."/>
            <person name="Li Z."/>
            <person name="Crits-Christoph A."/>
            <person name="Burstein D."/>
            <person name="Anantharaman K."/>
            <person name="Lane K.R."/>
            <person name="Thomas B.C."/>
            <person name="Pan C."/>
            <person name="Northen T.R."/>
            <person name="Banfield J.F."/>
        </authorList>
    </citation>
    <scope>NUCLEOTIDE SEQUENCE [LARGE SCALE GENOMIC DNA]</scope>
    <source>
        <strain evidence="6">WS_2</strain>
    </source>
</reference>
<dbReference type="PANTHER" id="PTHR43261">
    <property type="entry name" value="TRANSLATION ELONGATION FACTOR G-RELATED"/>
    <property type="match status" value="1"/>
</dbReference>
<dbReference type="InterPro" id="IPR005517">
    <property type="entry name" value="Transl_elong_EFG/EF2_IV"/>
</dbReference>
<evidence type="ECO:0000313" key="6">
    <source>
        <dbReference type="EMBL" id="TMQ59338.1"/>
    </source>
</evidence>
<evidence type="ECO:0000256" key="3">
    <source>
        <dbReference type="ARBA" id="ARBA00022917"/>
    </source>
</evidence>
<dbReference type="InterPro" id="IPR009022">
    <property type="entry name" value="EFG_III"/>
</dbReference>
<dbReference type="PANTHER" id="PTHR43261:SF1">
    <property type="entry name" value="RIBOSOME-RELEASING FACTOR 2, MITOCHONDRIAL"/>
    <property type="match status" value="1"/>
</dbReference>
<dbReference type="InterPro" id="IPR020568">
    <property type="entry name" value="Ribosomal_Su5_D2-typ_SF"/>
</dbReference>
<dbReference type="InterPro" id="IPR000640">
    <property type="entry name" value="EFG_V-like"/>
</dbReference>
<organism evidence="6 7">
    <name type="scientific">Eiseniibacteriota bacterium</name>
    <dbReference type="NCBI Taxonomy" id="2212470"/>
    <lineage>
        <taxon>Bacteria</taxon>
        <taxon>Candidatus Eiseniibacteriota</taxon>
    </lineage>
</organism>
<protein>
    <submittedName>
        <fullName evidence="6">Elongation factor G</fullName>
    </submittedName>
</protein>
<feature type="non-terminal residue" evidence="6">
    <location>
        <position position="712"/>
    </location>
</feature>
<dbReference type="GO" id="GO:0005525">
    <property type="term" value="F:GTP binding"/>
    <property type="evidence" value="ECO:0007669"/>
    <property type="project" value="UniProtKB-KW"/>
</dbReference>
<accession>A0A538T6T9</accession>
<dbReference type="CDD" id="cd03713">
    <property type="entry name" value="EFG_mtEFG_C"/>
    <property type="match status" value="1"/>
</dbReference>
<dbReference type="Gene3D" id="3.40.50.300">
    <property type="entry name" value="P-loop containing nucleotide triphosphate hydrolases"/>
    <property type="match status" value="2"/>
</dbReference>
<keyword evidence="1" id="KW-0547">Nucleotide-binding</keyword>
<dbReference type="PROSITE" id="PS51722">
    <property type="entry name" value="G_TR_2"/>
    <property type="match status" value="1"/>
</dbReference>
<dbReference type="GO" id="GO:0003746">
    <property type="term" value="F:translation elongation factor activity"/>
    <property type="evidence" value="ECO:0007669"/>
    <property type="project" value="UniProtKB-KW"/>
</dbReference>
<keyword evidence="3" id="KW-0648">Protein biosynthesis</keyword>
<dbReference type="SMART" id="SM00838">
    <property type="entry name" value="EFG_C"/>
    <property type="match status" value="1"/>
</dbReference>
<dbReference type="NCBIfam" id="TIGR00231">
    <property type="entry name" value="small_GTP"/>
    <property type="match status" value="1"/>
</dbReference>
<evidence type="ECO:0000259" key="5">
    <source>
        <dbReference type="PROSITE" id="PS51722"/>
    </source>
</evidence>
<dbReference type="Gene3D" id="3.30.70.870">
    <property type="entry name" value="Elongation Factor G (Translational Gtpase), domain 3"/>
    <property type="match status" value="1"/>
</dbReference>
<dbReference type="GO" id="GO:0032790">
    <property type="term" value="P:ribosome disassembly"/>
    <property type="evidence" value="ECO:0007669"/>
    <property type="project" value="TreeGrafter"/>
</dbReference>
<dbReference type="Pfam" id="PF03764">
    <property type="entry name" value="EFG_IV"/>
    <property type="match status" value="1"/>
</dbReference>
<sequence>MKEFSTAQIRNVALIAHHGVGKTSLAEAMLFLAHATNRIGRIADGTTMLDYAADETQRQITINLSMAQFEWSGHKINLLDTPGYPDFVGDVHSALRVADAALLLLRANTGVEVGTEVVWEIVKHERTPVLLVVNMMDKEHADFGAAVRSAHDRLGLNAVPTQLPIGQAEKFHGIVDLIENKAFTFQGKGIDEKSQEIPIPDDMKAAVAEARAHLMEEAATADEVLMEKFLSSGDLTVAEIRKGLCERVVQGDLAPAFCCSAYHNHGVKEVLDEVVEEKFLSSGDLTVAEIRKGLCERVVQGDLAPAFCCSAYHNHGVKEVLDEVVDVLPSPLDVSPEKGEGAANGQAVTCKPDPAEPTAALVYKTLSEQHLGDLSMIRIYSGKIEPGRELLNTTRGRTEKIGALYNLIGKERTECKGAVAGDIVAAVKLKETHTGDTLSDKARPVKLKGPRFPGHVTAECIRPKTKGDEEKMAQGLNRLHEEDPTFGRHFETSTKETLVFGMGDLQLEVAVDRLKRRFNVEVVLSKPHVPYRETIRAKAQDEYRHKKQTGGRGQFGEVHLRLEPRKRGEGFEFVDEVKGGVVPNQYIPAVEKGVIAGMERGPLAGYPVVDVRAALFFGKYHDVDSSEMAFKIAAEACFHQAMLKASPVLLEPVEEVQVRVPEEYLGDVMGDLSSRRGKIQGTESDGRYQVIRAIVPMAELYKYASHLRSITQ</sequence>
<dbReference type="Proteomes" id="UP000317716">
    <property type="component" value="Unassembled WGS sequence"/>
</dbReference>
<evidence type="ECO:0000256" key="1">
    <source>
        <dbReference type="ARBA" id="ARBA00022741"/>
    </source>
</evidence>
<dbReference type="Gene3D" id="3.30.230.10">
    <property type="match status" value="1"/>
</dbReference>
<dbReference type="FunFam" id="3.30.230.10:FF:000003">
    <property type="entry name" value="Elongation factor G"/>
    <property type="match status" value="1"/>
</dbReference>
<dbReference type="InterPro" id="IPR014721">
    <property type="entry name" value="Ribsml_uS5_D2-typ_fold_subgr"/>
</dbReference>
<dbReference type="SUPFAM" id="SSF54980">
    <property type="entry name" value="EF-G C-terminal domain-like"/>
    <property type="match status" value="2"/>
</dbReference>
<dbReference type="InterPro" id="IPR041095">
    <property type="entry name" value="EFG_II"/>
</dbReference>
<dbReference type="InterPro" id="IPR035647">
    <property type="entry name" value="EFG_III/V"/>
</dbReference>
<proteinExistence type="predicted"/>
<dbReference type="CDD" id="cd16262">
    <property type="entry name" value="EFG_III"/>
    <property type="match status" value="1"/>
</dbReference>
<dbReference type="SUPFAM" id="SSF52540">
    <property type="entry name" value="P-loop containing nucleoside triphosphate hydrolases"/>
    <property type="match status" value="1"/>
</dbReference>
<dbReference type="EMBL" id="VBOS01000049">
    <property type="protein sequence ID" value="TMQ59338.1"/>
    <property type="molecule type" value="Genomic_DNA"/>
</dbReference>
<evidence type="ECO:0000313" key="7">
    <source>
        <dbReference type="Proteomes" id="UP000317716"/>
    </source>
</evidence>
<dbReference type="InterPro" id="IPR047872">
    <property type="entry name" value="EFG_IV"/>
</dbReference>
<evidence type="ECO:0000256" key="4">
    <source>
        <dbReference type="ARBA" id="ARBA00023134"/>
    </source>
</evidence>
<dbReference type="Gene3D" id="3.30.70.240">
    <property type="match status" value="1"/>
</dbReference>
<dbReference type="InterPro" id="IPR027417">
    <property type="entry name" value="P-loop_NTPase"/>
</dbReference>
<comment type="caution">
    <text evidence="6">The sequence shown here is derived from an EMBL/GenBank/DDBJ whole genome shotgun (WGS) entry which is preliminary data.</text>
</comment>
<dbReference type="Pfam" id="PF00009">
    <property type="entry name" value="GTP_EFTU"/>
    <property type="match status" value="1"/>
</dbReference>
<gene>
    <name evidence="6" type="ORF">E6K72_01710</name>
</gene>
<dbReference type="InterPro" id="IPR009000">
    <property type="entry name" value="Transl_B-barrel_sf"/>
</dbReference>
<name>A0A538T6T9_UNCEI</name>
<keyword evidence="4" id="KW-0342">GTP-binding</keyword>
<evidence type="ECO:0000256" key="2">
    <source>
        <dbReference type="ARBA" id="ARBA00022768"/>
    </source>
</evidence>
<dbReference type="AlphaFoldDB" id="A0A538T6T9"/>
<dbReference type="NCBIfam" id="NF009381">
    <property type="entry name" value="PRK12740.1-5"/>
    <property type="match status" value="1"/>
</dbReference>
<keyword evidence="2 6" id="KW-0251">Elongation factor</keyword>
<dbReference type="FunFam" id="3.30.70.240:FF:000001">
    <property type="entry name" value="Elongation factor G"/>
    <property type="match status" value="1"/>
</dbReference>
<dbReference type="InterPro" id="IPR035649">
    <property type="entry name" value="EFG_V"/>
</dbReference>
<dbReference type="Pfam" id="PF22042">
    <property type="entry name" value="EF-G_D2"/>
    <property type="match status" value="1"/>
</dbReference>
<dbReference type="Gene3D" id="2.40.30.10">
    <property type="entry name" value="Translation factors"/>
    <property type="match status" value="1"/>
</dbReference>
<dbReference type="PRINTS" id="PR00315">
    <property type="entry name" value="ELONGATNFCT"/>
</dbReference>